<evidence type="ECO:0000256" key="4">
    <source>
        <dbReference type="ARBA" id="ARBA00022741"/>
    </source>
</evidence>
<dbReference type="HAMAP" id="MF_00344">
    <property type="entry name" value="GMP_synthase"/>
    <property type="match status" value="1"/>
</dbReference>
<dbReference type="SUPFAM" id="SSF54810">
    <property type="entry name" value="GMP synthetase C-terminal dimerisation domain"/>
    <property type="match status" value="1"/>
</dbReference>
<dbReference type="FunFam" id="3.40.50.880:FF:000001">
    <property type="entry name" value="GMP synthase [glutamine-hydrolyzing]"/>
    <property type="match status" value="1"/>
</dbReference>
<dbReference type="InterPro" id="IPR017926">
    <property type="entry name" value="GATASE"/>
</dbReference>
<keyword evidence="4" id="KW-0547">Nucleotide-binding</keyword>
<dbReference type="InterPro" id="IPR022310">
    <property type="entry name" value="NAD/GMP_synthase"/>
</dbReference>
<dbReference type="PRINTS" id="PR00097">
    <property type="entry name" value="ANTSNTHASEII"/>
</dbReference>
<feature type="domain" description="GMPS ATP-PPase" evidence="9">
    <location>
        <begin position="197"/>
        <end position="393"/>
    </location>
</feature>
<name>A0A0F9HKJ5_9ZZZZ</name>
<reference evidence="10" key="1">
    <citation type="journal article" date="2015" name="Nature">
        <title>Complex archaea that bridge the gap between prokaryotes and eukaryotes.</title>
        <authorList>
            <person name="Spang A."/>
            <person name="Saw J.H."/>
            <person name="Jorgensen S.L."/>
            <person name="Zaremba-Niedzwiedzka K."/>
            <person name="Martijn J."/>
            <person name="Lind A.E."/>
            <person name="van Eijk R."/>
            <person name="Schleper C."/>
            <person name="Guy L."/>
            <person name="Ettema T.J."/>
        </authorList>
    </citation>
    <scope>NUCLEOTIDE SEQUENCE</scope>
</reference>
<keyword evidence="6" id="KW-0658">Purine biosynthesis</keyword>
<dbReference type="Gene3D" id="3.30.300.10">
    <property type="match status" value="1"/>
</dbReference>
<dbReference type="InterPro" id="IPR029062">
    <property type="entry name" value="Class_I_gatase-like"/>
</dbReference>
<protein>
    <recommendedName>
        <fullName evidence="2">GMP synthase (glutamine-hydrolyzing)</fullName>
        <ecNumber evidence="2">6.3.5.2</ecNumber>
    </recommendedName>
</protein>
<gene>
    <name evidence="10" type="ORF">LCGC14_1771620</name>
</gene>
<dbReference type="EC" id="6.3.5.2" evidence="2"/>
<dbReference type="Pfam" id="PF02540">
    <property type="entry name" value="NAD_synthase"/>
    <property type="match status" value="1"/>
</dbReference>
<dbReference type="CDD" id="cd01997">
    <property type="entry name" value="GMP_synthase_C"/>
    <property type="match status" value="1"/>
</dbReference>
<evidence type="ECO:0000313" key="10">
    <source>
        <dbReference type="EMBL" id="KKM03717.1"/>
    </source>
</evidence>
<proteinExistence type="inferred from homology"/>
<organism evidence="10">
    <name type="scientific">marine sediment metagenome</name>
    <dbReference type="NCBI Taxonomy" id="412755"/>
    <lineage>
        <taxon>unclassified sequences</taxon>
        <taxon>metagenomes</taxon>
        <taxon>ecological metagenomes</taxon>
    </lineage>
</organism>
<evidence type="ECO:0000256" key="3">
    <source>
        <dbReference type="ARBA" id="ARBA00022598"/>
    </source>
</evidence>
<dbReference type="NCBIfam" id="NF000848">
    <property type="entry name" value="PRK00074.1"/>
    <property type="match status" value="1"/>
</dbReference>
<dbReference type="InterPro" id="IPR025777">
    <property type="entry name" value="GMPS_ATP_PPase_dom"/>
</dbReference>
<dbReference type="GO" id="GO:0003921">
    <property type="term" value="F:GMP synthase activity"/>
    <property type="evidence" value="ECO:0007669"/>
    <property type="project" value="InterPro"/>
</dbReference>
<dbReference type="Pfam" id="PF00117">
    <property type="entry name" value="GATase"/>
    <property type="match status" value="1"/>
</dbReference>
<dbReference type="Gene3D" id="3.40.50.620">
    <property type="entry name" value="HUPs"/>
    <property type="match status" value="1"/>
</dbReference>
<dbReference type="PANTHER" id="PTHR11922">
    <property type="entry name" value="GMP SYNTHASE-RELATED"/>
    <property type="match status" value="1"/>
</dbReference>
<evidence type="ECO:0000259" key="9">
    <source>
        <dbReference type="PROSITE" id="PS51553"/>
    </source>
</evidence>
<dbReference type="PROSITE" id="PS51273">
    <property type="entry name" value="GATASE_TYPE_1"/>
    <property type="match status" value="1"/>
</dbReference>
<dbReference type="GO" id="GO:0005829">
    <property type="term" value="C:cytosol"/>
    <property type="evidence" value="ECO:0007669"/>
    <property type="project" value="TreeGrafter"/>
</dbReference>
<keyword evidence="5" id="KW-0332">GMP biosynthesis</keyword>
<evidence type="ECO:0000256" key="8">
    <source>
        <dbReference type="ARBA" id="ARBA00022962"/>
    </source>
</evidence>
<dbReference type="CDD" id="cd01742">
    <property type="entry name" value="GATase1_GMP_Synthase"/>
    <property type="match status" value="1"/>
</dbReference>
<dbReference type="SUPFAM" id="SSF52402">
    <property type="entry name" value="Adenine nucleotide alpha hydrolases-like"/>
    <property type="match status" value="1"/>
</dbReference>
<evidence type="ECO:0000256" key="6">
    <source>
        <dbReference type="ARBA" id="ARBA00022755"/>
    </source>
</evidence>
<dbReference type="SUPFAM" id="SSF52317">
    <property type="entry name" value="Class I glutamine amidotransferase-like"/>
    <property type="match status" value="1"/>
</dbReference>
<dbReference type="Pfam" id="PF00958">
    <property type="entry name" value="GMP_synt_C"/>
    <property type="match status" value="1"/>
</dbReference>
<dbReference type="EMBL" id="LAZR01016621">
    <property type="protein sequence ID" value="KKM03717.1"/>
    <property type="molecule type" value="Genomic_DNA"/>
</dbReference>
<dbReference type="AlphaFoldDB" id="A0A0F9HKJ5"/>
<dbReference type="NCBIfam" id="TIGR00884">
    <property type="entry name" value="guaA_Cterm"/>
    <property type="match status" value="1"/>
</dbReference>
<dbReference type="InterPro" id="IPR014729">
    <property type="entry name" value="Rossmann-like_a/b/a_fold"/>
</dbReference>
<accession>A0A0F9HKJ5</accession>
<keyword evidence="8" id="KW-0315">Glutamine amidotransferase</keyword>
<keyword evidence="3" id="KW-0436">Ligase</keyword>
<dbReference type="FunFam" id="3.30.300.10:FF:000002">
    <property type="entry name" value="GMP synthase [glutamine-hydrolyzing]"/>
    <property type="match status" value="1"/>
</dbReference>
<dbReference type="InterPro" id="IPR001674">
    <property type="entry name" value="GMP_synth_C"/>
</dbReference>
<dbReference type="GO" id="GO:0005524">
    <property type="term" value="F:ATP binding"/>
    <property type="evidence" value="ECO:0007669"/>
    <property type="project" value="UniProtKB-KW"/>
</dbReference>
<dbReference type="NCBIfam" id="TIGR00888">
    <property type="entry name" value="guaA_Nterm"/>
    <property type="match status" value="1"/>
</dbReference>
<dbReference type="InterPro" id="IPR004739">
    <property type="entry name" value="GMP_synth_GATase"/>
</dbReference>
<dbReference type="Gene3D" id="3.40.50.880">
    <property type="match status" value="1"/>
</dbReference>
<evidence type="ECO:0000256" key="2">
    <source>
        <dbReference type="ARBA" id="ARBA00012746"/>
    </source>
</evidence>
<evidence type="ECO:0000256" key="7">
    <source>
        <dbReference type="ARBA" id="ARBA00022840"/>
    </source>
</evidence>
<comment type="pathway">
    <text evidence="1">Purine metabolism; GMP biosynthesis; GMP from XMP (L-Gln route): step 1/1.</text>
</comment>
<sequence length="518" mass="58625">MDTIIVLDFGGQYCHLIARRIRDLGVYSEILPYDVDVKVLKVSKPKGIILSGGPSSVYEDNSPQLSQSFYDYALKENIPVLGICYGHHLLIHQLKGKIKPYEIKEYGKAKINVIHPIGVLIGLNQTETVWMSHGDQIKELPNGFKALAKTDTCPIAVYGNENTKFYGVQFHPEVSHTPKGNIILNNFIKIANAKKEWKLENWIDQTIKDIRDKVGPHNRVILGLSGGVDSSVTAILIYKAIGDRLHSIFVNNGVLRKKEENEVQETFKEKLEFKNFHYVDAEKLFLDKLEGVEDPEEKRKVIGITFIEVFEKKTVELEQSYPDIKFLAQGTIYPDRVESSATSNSSAKIKSHHNLTLPENMMLDVIEPLKDLYKDEVRRIGIKLGLSKELINRHPFPGPGLAIRIIGPITKEKLDILREADEILIQEIKNAGIYDSLWQAFCVFLPIKTVGIMGDHRTYENICAIRAVESTDAMTANFAKLDMDLLERIGTRIINEVNGINRVVYDISNKPPSTIEYE</sequence>
<evidence type="ECO:0000256" key="1">
    <source>
        <dbReference type="ARBA" id="ARBA00005153"/>
    </source>
</evidence>
<dbReference type="PANTHER" id="PTHR11922:SF2">
    <property type="entry name" value="GMP SYNTHASE [GLUTAMINE-HYDROLYZING]"/>
    <property type="match status" value="1"/>
</dbReference>
<dbReference type="PROSITE" id="PS51553">
    <property type="entry name" value="GMPS_ATP_PPASE"/>
    <property type="match status" value="1"/>
</dbReference>
<dbReference type="UniPathway" id="UPA00189">
    <property type="reaction ID" value="UER00296"/>
</dbReference>
<evidence type="ECO:0000256" key="5">
    <source>
        <dbReference type="ARBA" id="ARBA00022749"/>
    </source>
</evidence>
<comment type="caution">
    <text evidence="10">The sequence shown here is derived from an EMBL/GenBank/DDBJ whole genome shotgun (WGS) entry which is preliminary data.</text>
</comment>
<dbReference type="InterPro" id="IPR022955">
    <property type="entry name" value="GMP_synthase"/>
</dbReference>
<dbReference type="PRINTS" id="PR00096">
    <property type="entry name" value="GATASE"/>
</dbReference>
<keyword evidence="7" id="KW-0067">ATP-binding</keyword>